<dbReference type="Proteomes" id="UP000642673">
    <property type="component" value="Unassembled WGS sequence"/>
</dbReference>
<gene>
    <name evidence="1" type="ORF">GCM10010347_61040</name>
</gene>
<keyword evidence="2" id="KW-1185">Reference proteome</keyword>
<proteinExistence type="predicted"/>
<dbReference type="EMBL" id="BMVP01000020">
    <property type="protein sequence ID" value="GHB81935.1"/>
    <property type="molecule type" value="Genomic_DNA"/>
</dbReference>
<evidence type="ECO:0000313" key="1">
    <source>
        <dbReference type="EMBL" id="GHB81935.1"/>
    </source>
</evidence>
<sequence>MGRHAPKQARIVFYDVAQEQIEKMTDAERLRLDPALAAVSGNPEIGVSSKHGAIREHREAGVRILYVPTALGTLVLVARVEAD</sequence>
<name>A0ABQ3F3H6_9ACTN</name>
<evidence type="ECO:0000313" key="2">
    <source>
        <dbReference type="Proteomes" id="UP000642673"/>
    </source>
</evidence>
<accession>A0ABQ3F3H6</accession>
<organism evidence="1 2">
    <name type="scientific">Streptomyces cirratus</name>
    <dbReference type="NCBI Taxonomy" id="68187"/>
    <lineage>
        <taxon>Bacteria</taxon>
        <taxon>Bacillati</taxon>
        <taxon>Actinomycetota</taxon>
        <taxon>Actinomycetes</taxon>
        <taxon>Kitasatosporales</taxon>
        <taxon>Streptomycetaceae</taxon>
        <taxon>Streptomyces</taxon>
    </lineage>
</organism>
<dbReference type="RefSeq" id="WP_190187471.1">
    <property type="nucleotide sequence ID" value="NZ_BMVP01000020.1"/>
</dbReference>
<comment type="caution">
    <text evidence="1">The sequence shown here is derived from an EMBL/GenBank/DDBJ whole genome shotgun (WGS) entry which is preliminary data.</text>
</comment>
<reference evidence="2" key="1">
    <citation type="journal article" date="2019" name="Int. J. Syst. Evol. Microbiol.">
        <title>The Global Catalogue of Microorganisms (GCM) 10K type strain sequencing project: providing services to taxonomists for standard genome sequencing and annotation.</title>
        <authorList>
            <consortium name="The Broad Institute Genomics Platform"/>
            <consortium name="The Broad Institute Genome Sequencing Center for Infectious Disease"/>
            <person name="Wu L."/>
            <person name="Ma J."/>
        </authorList>
    </citation>
    <scope>NUCLEOTIDE SEQUENCE [LARGE SCALE GENOMIC DNA]</scope>
    <source>
        <strain evidence="2">JCM 4738</strain>
    </source>
</reference>
<protein>
    <submittedName>
        <fullName evidence="1">Uncharacterized protein</fullName>
    </submittedName>
</protein>